<reference evidence="4" key="1">
    <citation type="journal article" date="2020" name="BMC Genomics">
        <title>Correction to: Identification and distribution of gene clusters required for synthesis of sphingolipid metabolism inhibitors in diverse species of the filamentous fungus Fusarium.</title>
        <authorList>
            <person name="Kim H.S."/>
            <person name="Lohmar J.M."/>
            <person name="Busman M."/>
            <person name="Brown D.W."/>
            <person name="Naumann T.A."/>
            <person name="Divon H.H."/>
            <person name="Lysoe E."/>
            <person name="Uhlig S."/>
            <person name="Proctor R.H."/>
        </authorList>
    </citation>
    <scope>NUCLEOTIDE SEQUENCE</scope>
    <source>
        <strain evidence="4">NRRL 22465</strain>
    </source>
</reference>
<organism evidence="4 5">
    <name type="scientific">Fusarium zealandicum</name>
    <dbReference type="NCBI Taxonomy" id="1053134"/>
    <lineage>
        <taxon>Eukaryota</taxon>
        <taxon>Fungi</taxon>
        <taxon>Dikarya</taxon>
        <taxon>Ascomycota</taxon>
        <taxon>Pezizomycotina</taxon>
        <taxon>Sordariomycetes</taxon>
        <taxon>Hypocreomycetidae</taxon>
        <taxon>Hypocreales</taxon>
        <taxon>Nectriaceae</taxon>
        <taxon>Fusarium</taxon>
        <taxon>Fusarium staphyleae species complex</taxon>
    </lineage>
</organism>
<keyword evidence="5" id="KW-1185">Reference proteome</keyword>
<dbReference type="SUPFAM" id="SSF81301">
    <property type="entry name" value="Nucleotidyltransferase"/>
    <property type="match status" value="1"/>
</dbReference>
<dbReference type="EMBL" id="JABEYC010000086">
    <property type="protein sequence ID" value="KAF4983037.1"/>
    <property type="molecule type" value="Genomic_DNA"/>
</dbReference>
<dbReference type="Pfam" id="PF00468">
    <property type="entry name" value="Ribosomal_L34"/>
    <property type="match status" value="1"/>
</dbReference>
<protein>
    <recommendedName>
        <fullName evidence="6">Ribosomal protein L34</fullName>
    </recommendedName>
</protein>
<gene>
    <name evidence="4" type="ORF">FZEAL_1462</name>
</gene>
<evidence type="ECO:0008006" key="6">
    <source>
        <dbReference type="Google" id="ProtNLM"/>
    </source>
</evidence>
<sequence>MAPSTEALLKDTEFDPTLLERVSFRRSIPPLAIVEPDPSWPETFALLKARIESALGSVVLAVNHVGSTSIPNLAAKAVIDIDLIVEDVADEASYAPALEEAGFQFILREPQWHGHRFFCGYEPMSCNLHVWGPDSPETERHSIFAEWLRRNDADRELYVKIKREAVEVTLQSGETALEYNKRKENGKRDGFGSTRGCGINSELGPKFNIELGLNHHRLQLVQSIASTHRQPQPRPLPCALANAMNTMFRSITHLARPVLAKPLAQTPRTFTTLVPLRPTLTPSNGAIRRTVLPSGFTPSTAASADVVPVGAISAHPALGDMQIRCGPRNTMNGHSRLIQKRRHGFLYRTRSRTGRKILWRRNVKGRKNIAQ</sequence>
<dbReference type="GO" id="GO:0003735">
    <property type="term" value="F:structural constituent of ribosome"/>
    <property type="evidence" value="ECO:0007669"/>
    <property type="project" value="InterPro"/>
</dbReference>
<comment type="similarity">
    <text evidence="1">Belongs to the bacterial ribosomal protein bL34 family.</text>
</comment>
<dbReference type="AlphaFoldDB" id="A0A8H4XNP2"/>
<evidence type="ECO:0000256" key="1">
    <source>
        <dbReference type="ARBA" id="ARBA00010111"/>
    </source>
</evidence>
<keyword evidence="2" id="KW-0689">Ribosomal protein</keyword>
<dbReference type="Pfam" id="PF04229">
    <property type="entry name" value="GrpB"/>
    <property type="match status" value="1"/>
</dbReference>
<dbReference type="InterPro" id="IPR007344">
    <property type="entry name" value="GrpB/CoaE"/>
</dbReference>
<dbReference type="Gene3D" id="1.10.287.3980">
    <property type="match status" value="1"/>
</dbReference>
<reference evidence="4" key="2">
    <citation type="submission" date="2020-05" db="EMBL/GenBank/DDBJ databases">
        <authorList>
            <person name="Kim H.-S."/>
            <person name="Proctor R.H."/>
            <person name="Brown D.W."/>
        </authorList>
    </citation>
    <scope>NUCLEOTIDE SEQUENCE</scope>
    <source>
        <strain evidence="4">NRRL 22465</strain>
    </source>
</reference>
<proteinExistence type="inferred from homology"/>
<keyword evidence="3" id="KW-0687">Ribonucleoprotein</keyword>
<dbReference type="Proteomes" id="UP000635477">
    <property type="component" value="Unassembled WGS sequence"/>
</dbReference>
<dbReference type="PANTHER" id="PTHR34822">
    <property type="entry name" value="GRPB DOMAIN PROTEIN (AFU_ORTHOLOGUE AFUA_1G01530)"/>
    <property type="match status" value="1"/>
</dbReference>
<evidence type="ECO:0000256" key="3">
    <source>
        <dbReference type="ARBA" id="ARBA00023274"/>
    </source>
</evidence>
<accession>A0A8H4XNP2</accession>
<dbReference type="GO" id="GO:1990904">
    <property type="term" value="C:ribonucleoprotein complex"/>
    <property type="evidence" value="ECO:0007669"/>
    <property type="project" value="UniProtKB-KW"/>
</dbReference>
<dbReference type="InterPro" id="IPR000271">
    <property type="entry name" value="Ribosomal_bL34"/>
</dbReference>
<evidence type="ECO:0000313" key="4">
    <source>
        <dbReference type="EMBL" id="KAF4983037.1"/>
    </source>
</evidence>
<dbReference type="Gene3D" id="3.30.460.10">
    <property type="entry name" value="Beta Polymerase, domain 2"/>
    <property type="match status" value="1"/>
</dbReference>
<evidence type="ECO:0000256" key="2">
    <source>
        <dbReference type="ARBA" id="ARBA00022980"/>
    </source>
</evidence>
<dbReference type="InterPro" id="IPR043519">
    <property type="entry name" value="NT_sf"/>
</dbReference>
<dbReference type="OrthoDB" id="630895at2759"/>
<name>A0A8H4XNP2_9HYPO</name>
<comment type="caution">
    <text evidence="4">The sequence shown here is derived from an EMBL/GenBank/DDBJ whole genome shotgun (WGS) entry which is preliminary data.</text>
</comment>
<evidence type="ECO:0000313" key="5">
    <source>
        <dbReference type="Proteomes" id="UP000635477"/>
    </source>
</evidence>
<dbReference type="GO" id="GO:0005840">
    <property type="term" value="C:ribosome"/>
    <property type="evidence" value="ECO:0007669"/>
    <property type="project" value="UniProtKB-KW"/>
</dbReference>
<dbReference type="PANTHER" id="PTHR34822:SF1">
    <property type="entry name" value="GRPB FAMILY PROTEIN"/>
    <property type="match status" value="1"/>
</dbReference>
<dbReference type="GO" id="GO:0006412">
    <property type="term" value="P:translation"/>
    <property type="evidence" value="ECO:0007669"/>
    <property type="project" value="InterPro"/>
</dbReference>